<comment type="caution">
    <text evidence="3">The sequence shown here is derived from an EMBL/GenBank/DDBJ whole genome shotgun (WGS) entry which is preliminary data.</text>
</comment>
<dbReference type="InterPro" id="IPR029046">
    <property type="entry name" value="LolA/LolB/LppX"/>
</dbReference>
<protein>
    <submittedName>
        <fullName evidence="3">Outer membrane lipoprotein carrier protein LolA</fullName>
    </submittedName>
</protein>
<evidence type="ECO:0000256" key="2">
    <source>
        <dbReference type="SAM" id="SignalP"/>
    </source>
</evidence>
<dbReference type="Proteomes" id="UP000319322">
    <property type="component" value="Unassembled WGS sequence"/>
</dbReference>
<name>A0A553USM7_9HELI</name>
<reference evidence="3 4" key="2">
    <citation type="submission" date="2019-07" db="EMBL/GenBank/DDBJ databases">
        <title>Helicobacter labacensis sp. nov., Helicobacter mehlei sp. nov. and Helicobacter vulpis sp. nov., isolated from gastric mucosa of red fox (Vulpis vulpis).</title>
        <authorList>
            <person name="Kusar D."/>
            <person name="Gruntar I."/>
            <person name="Pate M."/>
            <person name="Zajc U."/>
            <person name="Ocepek M."/>
        </authorList>
    </citation>
    <scope>NUCLEOTIDE SEQUENCE [LARGE SCALE GENOMIC DNA]</scope>
    <source>
        <strain evidence="3 4">L8b</strain>
    </source>
</reference>
<keyword evidence="3" id="KW-0449">Lipoprotein</keyword>
<gene>
    <name evidence="3" type="ORF">FNE76_05200</name>
</gene>
<accession>A0A553USM7</accession>
<sequence length="174" mass="20018">MRWLLVWCFGVALMGAQALQFESFSAHFKQVVLDSQVPAPLNPSYEGQIFAKTPYFAKWVYDKPSPKEVYMQGKQVVIYEPRLLQATITKLSKALDFFAILKKAKLQKDGRYKAKVEGTTYYLTLKDGLPVQIDFKDNLNHQVRINFTQVRANIPLNSTLFEFIPPKGIDIIRQ</sequence>
<feature type="signal peptide" evidence="2">
    <location>
        <begin position="1"/>
        <end position="18"/>
    </location>
</feature>
<dbReference type="AlphaFoldDB" id="A0A553USM7"/>
<dbReference type="InterPro" id="IPR004564">
    <property type="entry name" value="OM_lipoprot_carrier_LolA-like"/>
</dbReference>
<evidence type="ECO:0000256" key="1">
    <source>
        <dbReference type="ARBA" id="ARBA00022729"/>
    </source>
</evidence>
<evidence type="ECO:0000313" key="3">
    <source>
        <dbReference type="EMBL" id="TSA83216.1"/>
    </source>
</evidence>
<dbReference type="RefSeq" id="WP_120948614.1">
    <property type="nucleotide sequence ID" value="NZ_QXQP01000021.1"/>
</dbReference>
<reference evidence="4" key="1">
    <citation type="submission" date="2019-07" db="EMBL/GenBank/DDBJ databases">
        <title>Helicobacter labacensis sp. nov., Helicobacter mehlei sp. nov. and Helicobacter vulpis sp. nov., isolated from gastric mucosa of red fox (Vulpis vulpis).</title>
        <authorList>
            <person name="Papic B."/>
        </authorList>
    </citation>
    <scope>NUCLEOTIDE SEQUENCE [LARGE SCALE GENOMIC DNA]</scope>
    <source>
        <strain evidence="4">L8b</strain>
    </source>
</reference>
<proteinExistence type="predicted"/>
<dbReference type="NCBIfam" id="NF000663">
    <property type="entry name" value="PRK00031.2-1"/>
    <property type="match status" value="1"/>
</dbReference>
<dbReference type="OrthoDB" id="5339202at2"/>
<dbReference type="Gene3D" id="2.50.20.10">
    <property type="entry name" value="Lipoprotein localisation LolA/LolB/LppX"/>
    <property type="match status" value="1"/>
</dbReference>
<evidence type="ECO:0000313" key="4">
    <source>
        <dbReference type="Proteomes" id="UP000319322"/>
    </source>
</evidence>
<dbReference type="EMBL" id="VKGC01000011">
    <property type="protein sequence ID" value="TSA83216.1"/>
    <property type="molecule type" value="Genomic_DNA"/>
</dbReference>
<dbReference type="PANTHER" id="PTHR35869">
    <property type="entry name" value="OUTER-MEMBRANE LIPOPROTEIN CARRIER PROTEIN"/>
    <property type="match status" value="1"/>
</dbReference>
<organism evidence="3 4">
    <name type="scientific">Helicobacter mehlei</name>
    <dbReference type="NCBI Taxonomy" id="2316080"/>
    <lineage>
        <taxon>Bacteria</taxon>
        <taxon>Pseudomonadati</taxon>
        <taxon>Campylobacterota</taxon>
        <taxon>Epsilonproteobacteria</taxon>
        <taxon>Campylobacterales</taxon>
        <taxon>Helicobacteraceae</taxon>
        <taxon>Helicobacter</taxon>
    </lineage>
</organism>
<feature type="chain" id="PRO_5022053675" evidence="2">
    <location>
        <begin position="19"/>
        <end position="174"/>
    </location>
</feature>
<dbReference type="Pfam" id="PF03548">
    <property type="entry name" value="LolA"/>
    <property type="match status" value="1"/>
</dbReference>
<keyword evidence="4" id="KW-1185">Reference proteome</keyword>
<dbReference type="SUPFAM" id="SSF89392">
    <property type="entry name" value="Prokaryotic lipoproteins and lipoprotein localization factors"/>
    <property type="match status" value="1"/>
</dbReference>
<keyword evidence="1 2" id="KW-0732">Signal</keyword>
<dbReference type="PANTHER" id="PTHR35869:SF1">
    <property type="entry name" value="OUTER-MEMBRANE LIPOPROTEIN CARRIER PROTEIN"/>
    <property type="match status" value="1"/>
</dbReference>
<dbReference type="CDD" id="cd16325">
    <property type="entry name" value="LolA"/>
    <property type="match status" value="1"/>
</dbReference>